<sequence>MFPSTLLSLLFLLLSAHIHLHSVTITALYGVRPPSSSATYGLLTWAMFGEYLYPSSCCTRINVALPQTVRFNKIDQRHDCSELDGSPNNGTLDGLISNRKQQTLIKDGCRKSCYIIIFDRKSAKCR</sequence>
<organism evidence="2 3">
    <name type="scientific">Syncephalastrum racemosum</name>
    <name type="common">Filamentous fungus</name>
    <dbReference type="NCBI Taxonomy" id="13706"/>
    <lineage>
        <taxon>Eukaryota</taxon>
        <taxon>Fungi</taxon>
        <taxon>Fungi incertae sedis</taxon>
        <taxon>Mucoromycota</taxon>
        <taxon>Mucoromycotina</taxon>
        <taxon>Mucoromycetes</taxon>
        <taxon>Mucorales</taxon>
        <taxon>Syncephalastraceae</taxon>
        <taxon>Syncephalastrum</taxon>
    </lineage>
</organism>
<comment type="caution">
    <text evidence="2">The sequence shown here is derived from an EMBL/GenBank/DDBJ whole genome shotgun (WGS) entry which is preliminary data.</text>
</comment>
<dbReference type="AlphaFoldDB" id="A0A1X2HAE0"/>
<evidence type="ECO:0000313" key="2">
    <source>
        <dbReference type="EMBL" id="ORY95633.1"/>
    </source>
</evidence>
<evidence type="ECO:0000256" key="1">
    <source>
        <dbReference type="SAM" id="SignalP"/>
    </source>
</evidence>
<name>A0A1X2HAE0_SYNRA</name>
<proteinExistence type="predicted"/>
<reference evidence="2 3" key="1">
    <citation type="submission" date="2016-07" db="EMBL/GenBank/DDBJ databases">
        <title>Pervasive Adenine N6-methylation of Active Genes in Fungi.</title>
        <authorList>
            <consortium name="DOE Joint Genome Institute"/>
            <person name="Mondo S.J."/>
            <person name="Dannebaum R.O."/>
            <person name="Kuo R.C."/>
            <person name="Labutti K."/>
            <person name="Haridas S."/>
            <person name="Kuo A."/>
            <person name="Salamov A."/>
            <person name="Ahrendt S.R."/>
            <person name="Lipzen A."/>
            <person name="Sullivan W."/>
            <person name="Andreopoulos W.B."/>
            <person name="Clum A."/>
            <person name="Lindquist E."/>
            <person name="Daum C."/>
            <person name="Ramamoorthy G.K."/>
            <person name="Gryganskyi A."/>
            <person name="Culley D."/>
            <person name="Magnuson J.K."/>
            <person name="James T.Y."/>
            <person name="O'Malley M.A."/>
            <person name="Stajich J.E."/>
            <person name="Spatafora J.W."/>
            <person name="Visel A."/>
            <person name="Grigoriev I.V."/>
        </authorList>
    </citation>
    <scope>NUCLEOTIDE SEQUENCE [LARGE SCALE GENOMIC DNA]</scope>
    <source>
        <strain evidence="2 3">NRRL 2496</strain>
    </source>
</reference>
<evidence type="ECO:0000313" key="3">
    <source>
        <dbReference type="Proteomes" id="UP000242180"/>
    </source>
</evidence>
<keyword evidence="1" id="KW-0732">Signal</keyword>
<dbReference type="InParanoid" id="A0A1X2HAE0"/>
<dbReference type="Proteomes" id="UP000242180">
    <property type="component" value="Unassembled WGS sequence"/>
</dbReference>
<protein>
    <submittedName>
        <fullName evidence="2">Uncharacterized protein</fullName>
    </submittedName>
</protein>
<keyword evidence="3" id="KW-1185">Reference proteome</keyword>
<feature type="signal peptide" evidence="1">
    <location>
        <begin position="1"/>
        <end position="22"/>
    </location>
</feature>
<gene>
    <name evidence="2" type="ORF">BCR43DRAFT_307725</name>
</gene>
<accession>A0A1X2HAE0</accession>
<dbReference type="EMBL" id="MCGN01000006">
    <property type="protein sequence ID" value="ORY95633.1"/>
    <property type="molecule type" value="Genomic_DNA"/>
</dbReference>
<feature type="chain" id="PRO_5013253562" evidence="1">
    <location>
        <begin position="23"/>
        <end position="126"/>
    </location>
</feature>